<dbReference type="AlphaFoldDB" id="A0A0Y0D2B4"/>
<evidence type="ECO:0000256" key="5">
    <source>
        <dbReference type="ARBA" id="ARBA00023180"/>
    </source>
</evidence>
<dbReference type="SUPFAM" id="SSF53474">
    <property type="entry name" value="alpha/beta-Hydrolases"/>
    <property type="match status" value="1"/>
</dbReference>
<proteinExistence type="evidence at transcript level"/>
<evidence type="ECO:0000256" key="4">
    <source>
        <dbReference type="ARBA" id="ARBA00023157"/>
    </source>
</evidence>
<keyword evidence="3 6" id="KW-0378">Hydrolase</keyword>
<evidence type="ECO:0000256" key="2">
    <source>
        <dbReference type="ARBA" id="ARBA00022487"/>
    </source>
</evidence>
<keyword evidence="5" id="KW-0325">Glycoprotein</keyword>
<evidence type="ECO:0000256" key="1">
    <source>
        <dbReference type="ARBA" id="ARBA00005964"/>
    </source>
</evidence>
<dbReference type="Pfam" id="PF00135">
    <property type="entry name" value="COesterase"/>
    <property type="match status" value="1"/>
</dbReference>
<accession>A0A0Y0D2B4</accession>
<dbReference type="InterPro" id="IPR019826">
    <property type="entry name" value="Carboxylesterase_B_AS"/>
</dbReference>
<evidence type="ECO:0000256" key="6">
    <source>
        <dbReference type="RuleBase" id="RU361235"/>
    </source>
</evidence>
<dbReference type="GO" id="GO:0052689">
    <property type="term" value="F:carboxylic ester hydrolase activity"/>
    <property type="evidence" value="ECO:0007669"/>
    <property type="project" value="UniProtKB-KW"/>
</dbReference>
<dbReference type="EMBL" id="KU215367">
    <property type="protein sequence ID" value="AMB19661.1"/>
    <property type="molecule type" value="mRNA"/>
</dbReference>
<name>A0A0Y0D2B4_CYDPO</name>
<dbReference type="InterPro" id="IPR002018">
    <property type="entry name" value="CarbesteraseB"/>
</dbReference>
<organism evidence="8">
    <name type="scientific">Cydia pomonella</name>
    <name type="common">Codling moth</name>
    <dbReference type="NCBI Taxonomy" id="82600"/>
    <lineage>
        <taxon>Eukaryota</taxon>
        <taxon>Metazoa</taxon>
        <taxon>Ecdysozoa</taxon>
        <taxon>Arthropoda</taxon>
        <taxon>Hexapoda</taxon>
        <taxon>Insecta</taxon>
        <taxon>Pterygota</taxon>
        <taxon>Neoptera</taxon>
        <taxon>Endopterygota</taxon>
        <taxon>Lepidoptera</taxon>
        <taxon>Glossata</taxon>
        <taxon>Ditrysia</taxon>
        <taxon>Tortricoidea</taxon>
        <taxon>Tortricidae</taxon>
        <taxon>Olethreutinae</taxon>
        <taxon>Grapholitini</taxon>
        <taxon>Cydia</taxon>
    </lineage>
</organism>
<keyword evidence="4" id="KW-1015">Disulfide bond</keyword>
<dbReference type="InterPro" id="IPR050309">
    <property type="entry name" value="Type-B_Carboxylest/Lipase"/>
</dbReference>
<dbReference type="InterPro" id="IPR029058">
    <property type="entry name" value="AB_hydrolase_fold"/>
</dbReference>
<evidence type="ECO:0000313" key="8">
    <source>
        <dbReference type="EMBL" id="AMB19661.1"/>
    </source>
</evidence>
<protein>
    <recommendedName>
        <fullName evidence="6">Carboxylic ester hydrolase</fullName>
        <ecNumber evidence="6">3.1.1.-</ecNumber>
    </recommendedName>
</protein>
<dbReference type="PANTHER" id="PTHR11559">
    <property type="entry name" value="CARBOXYLESTERASE"/>
    <property type="match status" value="1"/>
</dbReference>
<feature type="domain" description="Carboxylesterase type B" evidence="7">
    <location>
        <begin position="63"/>
        <end position="564"/>
    </location>
</feature>
<evidence type="ECO:0000256" key="3">
    <source>
        <dbReference type="ARBA" id="ARBA00022801"/>
    </source>
</evidence>
<comment type="similarity">
    <text evidence="1 6">Belongs to the type-B carboxylesterase/lipase family.</text>
</comment>
<dbReference type="Gene3D" id="3.40.50.1820">
    <property type="entry name" value="alpha/beta hydrolase"/>
    <property type="match status" value="1"/>
</dbReference>
<keyword evidence="2" id="KW-0719">Serine esterase</keyword>
<dbReference type="ESTHER" id="cydpo-a0a0y0d2b4">
    <property type="family name" value="Carb_B_Arthropoda"/>
</dbReference>
<evidence type="ECO:0000259" key="7">
    <source>
        <dbReference type="Pfam" id="PF00135"/>
    </source>
</evidence>
<sequence>MLLPCLFIFGYALALSPERWEKASRDKYSEERTSSNPDMNYSPTPLSESLKIWTFRDSSGSRDVRIDSGVVRGHLEKDSDAEYFAFLGIPYAAPPTGSSRFMAPFPPKPWFNVFYANRTVMCPQLGIGDENCLIINVFTPTSLRTQLPVIVYIHGGSFLMGSGPTKGLGLLVKQNFIVVTFNYRLGVLGFLCLGIEEALGNAGLKDQTAALQWVQRNIQQFGGDPAMVTVYGMSAGAASVEYHILAAPEGLFQKAIIESGSATTVWSIDSEPIDTAKHFANMLKPESPIRNLEELVHFLQTRTSDELSEVNYRLYRSLTDGTFGFVPCVENRYNSRDAFILDPPIEILESRNYSDVPIMFVHASLEGLFLRSSEYYEMDYKVGMNENFLAYMPKDLNIDREPTRKPVIKKVKREYFGPKGVVDDEHLFGYLNYFGDSLIMHGMLTSAEKYAEPGKPVYLLEFAYKSERGGFEPFYEYINLPGHGDIARNLISTVPITSRSDRLTVTRLARLIANFAKFSDPTPTHTPMLPMKWPIVQPGNLTYLHLDQEFSVRQHYNCSRKRLWDELYTLYRKPVTAVNPFIFI</sequence>
<dbReference type="PROSITE" id="PS00122">
    <property type="entry name" value="CARBOXYLESTERASE_B_1"/>
    <property type="match status" value="1"/>
</dbReference>
<reference evidence="8" key="1">
    <citation type="journal article" date="2016" name="Gene">
        <title>Identification of biotransformation enzymes in the antennae of codling moth Cydia pomonella.</title>
        <authorList>
            <person name="Huang X."/>
            <person name="Liu L."/>
            <person name="Su X."/>
            <person name="Feng J."/>
        </authorList>
    </citation>
    <scope>NUCLEOTIDE SEQUENCE</scope>
</reference>
<dbReference type="EC" id="3.1.1.-" evidence="6"/>